<dbReference type="PANTHER" id="PTHR31208">
    <property type="entry name" value="EXPRESSED PROTEIN"/>
    <property type="match status" value="1"/>
</dbReference>
<dbReference type="PANTHER" id="PTHR31208:SF2">
    <property type="entry name" value="DOMAIN-CONTAINING PROTEIN, PUTATIVE, EXPRESSED-RELATED"/>
    <property type="match status" value="1"/>
</dbReference>
<feature type="region of interest" description="Disordered" evidence="1">
    <location>
        <begin position="282"/>
        <end position="362"/>
    </location>
</feature>
<dbReference type="FunCoup" id="A0A1U8B2F0">
    <property type="interactions" value="1865"/>
</dbReference>
<dbReference type="RefSeq" id="XP_010270158.1">
    <property type="nucleotide sequence ID" value="XM_010271856.2"/>
</dbReference>
<dbReference type="Pfam" id="PF00168">
    <property type="entry name" value="C2"/>
    <property type="match status" value="1"/>
</dbReference>
<dbReference type="eggNOG" id="ENOG502R3V8">
    <property type="taxonomic scope" value="Eukaryota"/>
</dbReference>
<dbReference type="InParanoid" id="A0A1U8B2F0"/>
<feature type="compositionally biased region" description="Polar residues" evidence="1">
    <location>
        <begin position="346"/>
        <end position="361"/>
    </location>
</feature>
<proteinExistence type="predicted"/>
<dbReference type="Gene3D" id="2.60.40.150">
    <property type="entry name" value="C2 domain"/>
    <property type="match status" value="1"/>
</dbReference>
<feature type="compositionally biased region" description="Polar residues" evidence="1">
    <location>
        <begin position="416"/>
        <end position="426"/>
    </location>
</feature>
<evidence type="ECO:0000256" key="1">
    <source>
        <dbReference type="SAM" id="MobiDB-lite"/>
    </source>
</evidence>
<dbReference type="OMA" id="DSQMQPT"/>
<dbReference type="OrthoDB" id="270970at2759"/>
<name>A0A1U8B2F0_NELNU</name>
<dbReference type="GeneID" id="104606578"/>
<feature type="compositionally biased region" description="Low complexity" evidence="1">
    <location>
        <begin position="304"/>
        <end position="315"/>
    </location>
</feature>
<dbReference type="AlphaFoldDB" id="A0A1U8B2F0"/>
<protein>
    <submittedName>
        <fullName evidence="4">Uncharacterized protein LOC104606578</fullName>
    </submittedName>
</protein>
<dbReference type="Proteomes" id="UP000189703">
    <property type="component" value="Unplaced"/>
</dbReference>
<dbReference type="SUPFAM" id="SSF49562">
    <property type="entry name" value="C2 domain (Calcium/lipid-binding domain, CaLB)"/>
    <property type="match status" value="1"/>
</dbReference>
<dbReference type="PROSITE" id="PS50004">
    <property type="entry name" value="C2"/>
    <property type="match status" value="1"/>
</dbReference>
<accession>A0A1U8B2F0</accession>
<feature type="domain" description="C2" evidence="2">
    <location>
        <begin position="35"/>
        <end position="162"/>
    </location>
</feature>
<reference evidence="4" key="1">
    <citation type="submission" date="2025-08" db="UniProtKB">
        <authorList>
            <consortium name="RefSeq"/>
        </authorList>
    </citation>
    <scope>IDENTIFICATION</scope>
</reference>
<dbReference type="KEGG" id="nnu:104606578"/>
<dbReference type="SMART" id="SM00239">
    <property type="entry name" value="C2"/>
    <property type="match status" value="1"/>
</dbReference>
<organism evidence="3 4">
    <name type="scientific">Nelumbo nucifera</name>
    <name type="common">Sacred lotus</name>
    <dbReference type="NCBI Taxonomy" id="4432"/>
    <lineage>
        <taxon>Eukaryota</taxon>
        <taxon>Viridiplantae</taxon>
        <taxon>Streptophyta</taxon>
        <taxon>Embryophyta</taxon>
        <taxon>Tracheophyta</taxon>
        <taxon>Spermatophyta</taxon>
        <taxon>Magnoliopsida</taxon>
        <taxon>Proteales</taxon>
        <taxon>Nelumbonaceae</taxon>
        <taxon>Nelumbo</taxon>
    </lineage>
</organism>
<feature type="compositionally biased region" description="Low complexity" evidence="1">
    <location>
        <begin position="403"/>
        <end position="415"/>
    </location>
</feature>
<evidence type="ECO:0000313" key="3">
    <source>
        <dbReference type="Proteomes" id="UP000189703"/>
    </source>
</evidence>
<keyword evidence="3" id="KW-1185">Reference proteome</keyword>
<dbReference type="InterPro" id="IPR000008">
    <property type="entry name" value="C2_dom"/>
</dbReference>
<feature type="region of interest" description="Disordered" evidence="1">
    <location>
        <begin position="399"/>
        <end position="426"/>
    </location>
</feature>
<dbReference type="InterPro" id="IPR035892">
    <property type="entry name" value="C2_domain_sf"/>
</dbReference>
<dbReference type="CDD" id="cd00030">
    <property type="entry name" value="C2"/>
    <property type="match status" value="1"/>
</dbReference>
<evidence type="ECO:0000313" key="4">
    <source>
        <dbReference type="RefSeq" id="XP_010270158.1"/>
    </source>
</evidence>
<evidence type="ECO:0000259" key="2">
    <source>
        <dbReference type="PROSITE" id="PS50004"/>
    </source>
</evidence>
<gene>
    <name evidence="4" type="primary">LOC104606578</name>
</gene>
<sequence>MDSHQPVVSMLKSSSVVAEPEIQNSGFGIRSSDGFTGEISIPGKEAVVGNTDGFIGVLEVFIHQARDIHNICIYHKQDVYAKLCLTSNPETTVSTQIINGGGRNPVFNENLRLDVRTIESSLKCEIWMLSRVKNYLEDQLLGFSLVPLLDVLIGNGKLAQEFSLSSTYLFHSPAGFVQLSLSYSRASPEVLAIPAPQASLTAPAPEQDSEITDSLPSDFDKIEFPDPKIVNENNLMVSEYFGIPCSTLDSQSSESLGTSDTENHLSSDIGIHVVESFSAGSVDSVEIPKKDSPPTPSSVSTNESPSASIPASSQSVCDTPGAPKSPNQDLTSPLKERREDALDAYSDSSTGVPSNPASQPLLNVKIETGPTVVQQEIVDMYMKSMQQFTESLAKMKLPLDIENGSPNSGSANSSSDQKLPSSKTTGSRVFYGSRAFF</sequence>